<dbReference type="InterPro" id="IPR007712">
    <property type="entry name" value="RelE/ParE_toxin"/>
</dbReference>
<dbReference type="InterPro" id="IPR051803">
    <property type="entry name" value="TA_system_RelE-like_toxin"/>
</dbReference>
<sequence>MKHWPAALRQLAQQDVDDALAYYLAEGGEATGLGFIDALEQALTHLSRQPATGSPRYAHELNLPGLRSWPLTRYPYLVFYVVQSDHVDVWRILQAQRDIPAWMQDGDSL</sequence>
<dbReference type="Gene3D" id="3.30.2310.20">
    <property type="entry name" value="RelE-like"/>
    <property type="match status" value="1"/>
</dbReference>
<comment type="caution">
    <text evidence="3">The sequence shown here is derived from an EMBL/GenBank/DDBJ whole genome shotgun (WGS) entry which is preliminary data.</text>
</comment>
<accession>A0ABV0FWU8</accession>
<evidence type="ECO:0000256" key="2">
    <source>
        <dbReference type="ARBA" id="ARBA00022649"/>
    </source>
</evidence>
<evidence type="ECO:0000313" key="3">
    <source>
        <dbReference type="EMBL" id="MEO3690395.1"/>
    </source>
</evidence>
<name>A0ABV0FWU8_9BURK</name>
<protein>
    <submittedName>
        <fullName evidence="3">Type II toxin-antitoxin system RelE/ParE family toxin</fullName>
    </submittedName>
</protein>
<dbReference type="PANTHER" id="PTHR33755:SF8">
    <property type="entry name" value="TOXIN PARE2"/>
    <property type="match status" value="1"/>
</dbReference>
<proteinExistence type="inferred from homology"/>
<dbReference type="PANTHER" id="PTHR33755">
    <property type="entry name" value="TOXIN PARE1-RELATED"/>
    <property type="match status" value="1"/>
</dbReference>
<evidence type="ECO:0000313" key="4">
    <source>
        <dbReference type="Proteomes" id="UP001495147"/>
    </source>
</evidence>
<reference evidence="3 4" key="1">
    <citation type="submission" date="2024-05" db="EMBL/GenBank/DDBJ databases">
        <title>Roseateles sp. DJS-2-20 16S ribosomal RNA gene Genome sequencing and assembly.</title>
        <authorList>
            <person name="Woo H."/>
        </authorList>
    </citation>
    <scope>NUCLEOTIDE SEQUENCE [LARGE SCALE GENOMIC DNA]</scope>
    <source>
        <strain evidence="3 4">DJS-2-20</strain>
    </source>
</reference>
<evidence type="ECO:0000256" key="1">
    <source>
        <dbReference type="ARBA" id="ARBA00006226"/>
    </source>
</evidence>
<dbReference type="RefSeq" id="WP_347703226.1">
    <property type="nucleotide sequence ID" value="NZ_JBDPZD010000001.1"/>
</dbReference>
<keyword evidence="2" id="KW-1277">Toxin-antitoxin system</keyword>
<dbReference type="Proteomes" id="UP001495147">
    <property type="component" value="Unassembled WGS sequence"/>
</dbReference>
<dbReference type="InterPro" id="IPR035093">
    <property type="entry name" value="RelE/ParE_toxin_dom_sf"/>
</dbReference>
<organism evidence="3 4">
    <name type="scientific">Roseateles paludis</name>
    <dbReference type="NCBI Taxonomy" id="3145238"/>
    <lineage>
        <taxon>Bacteria</taxon>
        <taxon>Pseudomonadati</taxon>
        <taxon>Pseudomonadota</taxon>
        <taxon>Betaproteobacteria</taxon>
        <taxon>Burkholderiales</taxon>
        <taxon>Sphaerotilaceae</taxon>
        <taxon>Roseateles</taxon>
    </lineage>
</organism>
<gene>
    <name evidence="3" type="ORF">ABDJ85_02885</name>
</gene>
<dbReference type="Pfam" id="PF05016">
    <property type="entry name" value="ParE_toxin"/>
    <property type="match status" value="1"/>
</dbReference>
<keyword evidence="4" id="KW-1185">Reference proteome</keyword>
<dbReference type="EMBL" id="JBDPZD010000001">
    <property type="protein sequence ID" value="MEO3690395.1"/>
    <property type="molecule type" value="Genomic_DNA"/>
</dbReference>
<comment type="similarity">
    <text evidence="1">Belongs to the RelE toxin family.</text>
</comment>